<evidence type="ECO:0000256" key="5">
    <source>
        <dbReference type="ARBA" id="ARBA00023163"/>
    </source>
</evidence>
<dbReference type="NCBIfam" id="TIGR02937">
    <property type="entry name" value="sigma70-ECF"/>
    <property type="match status" value="1"/>
</dbReference>
<reference evidence="8 9" key="1">
    <citation type="submission" date="2018-09" db="EMBL/GenBank/DDBJ databases">
        <title>Paenibacillus aracenensis nov. sp. isolated from a cave in southern Spain.</title>
        <authorList>
            <person name="Jurado V."/>
            <person name="Gutierrez-Patricio S."/>
            <person name="Gonzalez-Pimentel J.L."/>
            <person name="Miller A.Z."/>
            <person name="Laiz L."/>
            <person name="Saiz-Jimenez C."/>
        </authorList>
    </citation>
    <scope>NUCLEOTIDE SEQUENCE [LARGE SCALE GENOMIC DNA]</scope>
    <source>
        <strain evidence="8 9">JCM 19203</strain>
    </source>
</reference>
<dbReference type="Pfam" id="PF08281">
    <property type="entry name" value="Sigma70_r4_2"/>
    <property type="match status" value="1"/>
</dbReference>
<dbReference type="InterPro" id="IPR013249">
    <property type="entry name" value="RNA_pol_sigma70_r4_t2"/>
</dbReference>
<dbReference type="OrthoDB" id="9795666at2"/>
<feature type="domain" description="RNA polymerase sigma factor 70 region 4 type 2" evidence="7">
    <location>
        <begin position="105"/>
        <end position="155"/>
    </location>
</feature>
<evidence type="ECO:0000256" key="4">
    <source>
        <dbReference type="ARBA" id="ARBA00023125"/>
    </source>
</evidence>
<evidence type="ECO:0000256" key="3">
    <source>
        <dbReference type="ARBA" id="ARBA00023082"/>
    </source>
</evidence>
<dbReference type="Pfam" id="PF04542">
    <property type="entry name" value="Sigma70_r2"/>
    <property type="match status" value="1"/>
</dbReference>
<dbReference type="InterPro" id="IPR014296">
    <property type="entry name" value="RNA_pol_sigma-M_bacilli"/>
</dbReference>
<keyword evidence="4" id="KW-0238">DNA-binding</keyword>
<dbReference type="GO" id="GO:0016987">
    <property type="term" value="F:sigma factor activity"/>
    <property type="evidence" value="ECO:0007669"/>
    <property type="project" value="UniProtKB-KW"/>
</dbReference>
<dbReference type="InterPro" id="IPR014284">
    <property type="entry name" value="RNA_pol_sigma-70_dom"/>
</dbReference>
<evidence type="ECO:0000259" key="7">
    <source>
        <dbReference type="Pfam" id="PF08281"/>
    </source>
</evidence>
<gene>
    <name evidence="8" type="ORF">D3P09_10960</name>
</gene>
<dbReference type="GO" id="GO:0003677">
    <property type="term" value="F:DNA binding"/>
    <property type="evidence" value="ECO:0007669"/>
    <property type="project" value="UniProtKB-KW"/>
</dbReference>
<name>A0A3A6PE45_9BACL</name>
<dbReference type="InterPro" id="IPR013324">
    <property type="entry name" value="RNA_pol_sigma_r3/r4-like"/>
</dbReference>
<dbReference type="EMBL" id="QXQB01000002">
    <property type="protein sequence ID" value="RJX39902.1"/>
    <property type="molecule type" value="Genomic_DNA"/>
</dbReference>
<accession>A0A3A6PE45</accession>
<comment type="similarity">
    <text evidence="1">Belongs to the sigma-70 factor family. ECF subfamily.</text>
</comment>
<dbReference type="PANTHER" id="PTHR43133:SF52">
    <property type="entry name" value="ECF RNA POLYMERASE SIGMA FACTOR SIGL"/>
    <property type="match status" value="1"/>
</dbReference>
<dbReference type="AlphaFoldDB" id="A0A3A6PE45"/>
<dbReference type="CDD" id="cd06171">
    <property type="entry name" value="Sigma70_r4"/>
    <property type="match status" value="1"/>
</dbReference>
<evidence type="ECO:0000256" key="2">
    <source>
        <dbReference type="ARBA" id="ARBA00023015"/>
    </source>
</evidence>
<proteinExistence type="inferred from homology"/>
<dbReference type="Gene3D" id="1.10.10.10">
    <property type="entry name" value="Winged helix-like DNA-binding domain superfamily/Winged helix DNA-binding domain"/>
    <property type="match status" value="1"/>
</dbReference>
<dbReference type="PANTHER" id="PTHR43133">
    <property type="entry name" value="RNA POLYMERASE ECF-TYPE SIGMA FACTO"/>
    <property type="match status" value="1"/>
</dbReference>
<dbReference type="RefSeq" id="WP_120109741.1">
    <property type="nucleotide sequence ID" value="NZ_QXQB01000002.1"/>
</dbReference>
<protein>
    <submittedName>
        <fullName evidence="8">Sigma-70 family RNA polymerase sigma factor</fullName>
    </submittedName>
</protein>
<dbReference type="InterPro" id="IPR007627">
    <property type="entry name" value="RNA_pol_sigma70_r2"/>
</dbReference>
<dbReference type="InterPro" id="IPR036388">
    <property type="entry name" value="WH-like_DNA-bd_sf"/>
</dbReference>
<dbReference type="NCBIfam" id="TIGR02950">
    <property type="entry name" value="SigM_subfam"/>
    <property type="match status" value="1"/>
</dbReference>
<keyword evidence="3" id="KW-0731">Sigma factor</keyword>
<keyword evidence="2" id="KW-0805">Transcription regulation</keyword>
<dbReference type="SUPFAM" id="SSF88659">
    <property type="entry name" value="Sigma3 and sigma4 domains of RNA polymerase sigma factors"/>
    <property type="match status" value="1"/>
</dbReference>
<comment type="caution">
    <text evidence="8">The sequence shown here is derived from an EMBL/GenBank/DDBJ whole genome shotgun (WGS) entry which is preliminary data.</text>
</comment>
<dbReference type="InterPro" id="IPR039425">
    <property type="entry name" value="RNA_pol_sigma-70-like"/>
</dbReference>
<keyword evidence="5" id="KW-0804">Transcription</keyword>
<evidence type="ECO:0000259" key="6">
    <source>
        <dbReference type="Pfam" id="PF04542"/>
    </source>
</evidence>
<feature type="domain" description="RNA polymerase sigma-70 region 2" evidence="6">
    <location>
        <begin position="4"/>
        <end position="70"/>
    </location>
</feature>
<evidence type="ECO:0000313" key="9">
    <source>
        <dbReference type="Proteomes" id="UP000267798"/>
    </source>
</evidence>
<sequence length="169" mass="19776">MDHIYRQYGQDLYRYLYSLAASPQVAEDLMQDTFCKAYVYLESYDNERIKAWLFKVAYHAFIDWQRKERRSTPYEPAWMEQTVASGDTARSAEQEALAREAAESWLSLLGKLTINKRHVVLLRDHYQLSYQEIADITGMSISSVKINIHRGREELRRLIKQAYGGGDDL</sequence>
<dbReference type="Gene3D" id="1.10.1740.10">
    <property type="match status" value="1"/>
</dbReference>
<dbReference type="SUPFAM" id="SSF88946">
    <property type="entry name" value="Sigma2 domain of RNA polymerase sigma factors"/>
    <property type="match status" value="1"/>
</dbReference>
<organism evidence="8 9">
    <name type="scientific">Paenibacillus pinisoli</name>
    <dbReference type="NCBI Taxonomy" id="1276110"/>
    <lineage>
        <taxon>Bacteria</taxon>
        <taxon>Bacillati</taxon>
        <taxon>Bacillota</taxon>
        <taxon>Bacilli</taxon>
        <taxon>Bacillales</taxon>
        <taxon>Paenibacillaceae</taxon>
        <taxon>Paenibacillus</taxon>
    </lineage>
</organism>
<dbReference type="Proteomes" id="UP000267798">
    <property type="component" value="Unassembled WGS sequence"/>
</dbReference>
<evidence type="ECO:0000313" key="8">
    <source>
        <dbReference type="EMBL" id="RJX39902.1"/>
    </source>
</evidence>
<keyword evidence="9" id="KW-1185">Reference proteome</keyword>
<dbReference type="GO" id="GO:0006352">
    <property type="term" value="P:DNA-templated transcription initiation"/>
    <property type="evidence" value="ECO:0007669"/>
    <property type="project" value="InterPro"/>
</dbReference>
<evidence type="ECO:0000256" key="1">
    <source>
        <dbReference type="ARBA" id="ARBA00010641"/>
    </source>
</evidence>
<dbReference type="InterPro" id="IPR013325">
    <property type="entry name" value="RNA_pol_sigma_r2"/>
</dbReference>